<dbReference type="PROSITE" id="PS50110">
    <property type="entry name" value="RESPONSE_REGULATORY"/>
    <property type="match status" value="1"/>
</dbReference>
<dbReference type="InterPro" id="IPR001789">
    <property type="entry name" value="Sig_transdc_resp-reg_receiver"/>
</dbReference>
<feature type="modified residue" description="4-aspartylphosphate" evidence="2">
    <location>
        <position position="203"/>
    </location>
</feature>
<feature type="domain" description="Response regulatory" evidence="3">
    <location>
        <begin position="154"/>
        <end position="270"/>
    </location>
</feature>
<dbReference type="eggNOG" id="COG3706">
    <property type="taxonomic scope" value="Bacteria"/>
</dbReference>
<evidence type="ECO:0000256" key="1">
    <source>
        <dbReference type="ARBA" id="ARBA00022553"/>
    </source>
</evidence>
<dbReference type="InterPro" id="IPR037257">
    <property type="entry name" value="T2SS_E_N_sf"/>
</dbReference>
<accession>A1ASU1</accession>
<evidence type="ECO:0000313" key="4">
    <source>
        <dbReference type="EMBL" id="ABL00412.1"/>
    </source>
</evidence>
<dbReference type="SUPFAM" id="SSF160246">
    <property type="entry name" value="EspE N-terminal domain-like"/>
    <property type="match status" value="1"/>
</dbReference>
<sequence>MKQWKKLGHILIEEQILTPVAVARLLAIAKRHNTRFGWTLEDLGLVTGDELAKALARQFELRRVTNLVNGSYSQELLNTFTVEFVLEQVVFPLKLEDKVLVVAVADPTDLKTLHNFGANHGVQIMPCVASRREIHEAICTFYLGKNIQESKQTTVLVVDDDVLIQTILRDMLNSHGYRVVIAKDGIEGFRETIACRPQIILTDKVMPKLDGFALLSSLKAIPEFRAIPVILISDKMTDDDEARVFRMGFFDYIPKPIKEITLISRIERALGRYE</sequence>
<dbReference type="Pfam" id="PF00072">
    <property type="entry name" value="Response_reg"/>
    <property type="match status" value="1"/>
</dbReference>
<dbReference type="SMART" id="SM00448">
    <property type="entry name" value="REC"/>
    <property type="match status" value="1"/>
</dbReference>
<evidence type="ECO:0000313" key="5">
    <source>
        <dbReference type="Proteomes" id="UP000006732"/>
    </source>
</evidence>
<dbReference type="HOGENOM" id="CLU_982667_0_0_7"/>
<dbReference type="SUPFAM" id="SSF52172">
    <property type="entry name" value="CheY-like"/>
    <property type="match status" value="1"/>
</dbReference>
<dbReference type="GO" id="GO:0000160">
    <property type="term" value="P:phosphorelay signal transduction system"/>
    <property type="evidence" value="ECO:0007669"/>
    <property type="project" value="InterPro"/>
</dbReference>
<gene>
    <name evidence="4" type="ordered locus">Ppro_2813</name>
</gene>
<dbReference type="KEGG" id="ppd:Ppro_2813"/>
<reference evidence="4 5" key="1">
    <citation type="submission" date="2006-10" db="EMBL/GenBank/DDBJ databases">
        <title>Complete sequence of chromosome of Pelobacter propionicus DSM 2379.</title>
        <authorList>
            <consortium name="US DOE Joint Genome Institute"/>
            <person name="Copeland A."/>
            <person name="Lucas S."/>
            <person name="Lapidus A."/>
            <person name="Barry K."/>
            <person name="Detter J.C."/>
            <person name="Glavina del Rio T."/>
            <person name="Hammon N."/>
            <person name="Israni S."/>
            <person name="Dalin E."/>
            <person name="Tice H."/>
            <person name="Pitluck S."/>
            <person name="Saunders E."/>
            <person name="Brettin T."/>
            <person name="Bruce D."/>
            <person name="Han C."/>
            <person name="Tapia R."/>
            <person name="Schmutz J."/>
            <person name="Larimer F."/>
            <person name="Land M."/>
            <person name="Hauser L."/>
            <person name="Kyrpides N."/>
            <person name="Kim E."/>
            <person name="Lovley D."/>
            <person name="Richardson P."/>
        </authorList>
    </citation>
    <scope>NUCLEOTIDE SEQUENCE [LARGE SCALE GENOMIC DNA]</scope>
    <source>
        <strain evidence="5">DSM 2379 / NBRC 103807 / OttBd1</strain>
    </source>
</reference>
<dbReference type="EMBL" id="CP000482">
    <property type="protein sequence ID" value="ABL00412.1"/>
    <property type="molecule type" value="Genomic_DNA"/>
</dbReference>
<keyword evidence="1 2" id="KW-0597">Phosphoprotein</keyword>
<dbReference type="InterPro" id="IPR011006">
    <property type="entry name" value="CheY-like_superfamily"/>
</dbReference>
<keyword evidence="5" id="KW-1185">Reference proteome</keyword>
<dbReference type="Gene3D" id="3.40.50.2300">
    <property type="match status" value="1"/>
</dbReference>
<dbReference type="Pfam" id="PF05157">
    <property type="entry name" value="MshEN"/>
    <property type="match status" value="1"/>
</dbReference>
<dbReference type="PANTHER" id="PTHR44591">
    <property type="entry name" value="STRESS RESPONSE REGULATOR PROTEIN 1"/>
    <property type="match status" value="1"/>
</dbReference>
<dbReference type="PANTHER" id="PTHR44591:SF25">
    <property type="entry name" value="CHEMOTAXIS TWO-COMPONENT RESPONSE REGULATOR"/>
    <property type="match status" value="1"/>
</dbReference>
<dbReference type="STRING" id="338966.Ppro_2813"/>
<evidence type="ECO:0000256" key="2">
    <source>
        <dbReference type="PROSITE-ProRule" id="PRU00169"/>
    </source>
</evidence>
<dbReference type="AlphaFoldDB" id="A1ASU1"/>
<name>A1ASU1_PELPD</name>
<dbReference type="Proteomes" id="UP000006732">
    <property type="component" value="Chromosome"/>
</dbReference>
<dbReference type="Gene3D" id="3.30.300.160">
    <property type="entry name" value="Type II secretion system, protein E, N-terminal domain"/>
    <property type="match status" value="1"/>
</dbReference>
<dbReference type="InterPro" id="IPR007831">
    <property type="entry name" value="T2SS_GspE_N"/>
</dbReference>
<dbReference type="CDD" id="cd00156">
    <property type="entry name" value="REC"/>
    <property type="match status" value="1"/>
</dbReference>
<organism evidence="4 5">
    <name type="scientific">Pelobacter propionicus (strain DSM 2379 / NBRC 103807 / OttBd1)</name>
    <dbReference type="NCBI Taxonomy" id="338966"/>
    <lineage>
        <taxon>Bacteria</taxon>
        <taxon>Pseudomonadati</taxon>
        <taxon>Thermodesulfobacteriota</taxon>
        <taxon>Desulfuromonadia</taxon>
        <taxon>Desulfuromonadales</taxon>
        <taxon>Desulfuromonadaceae</taxon>
        <taxon>Pelobacter</taxon>
    </lineage>
</organism>
<protein>
    <submittedName>
        <fullName evidence="4">Response regulator receiver protein</fullName>
    </submittedName>
</protein>
<evidence type="ECO:0000259" key="3">
    <source>
        <dbReference type="PROSITE" id="PS50110"/>
    </source>
</evidence>
<proteinExistence type="predicted"/>
<dbReference type="InterPro" id="IPR050595">
    <property type="entry name" value="Bact_response_regulator"/>
</dbReference>
<dbReference type="RefSeq" id="WP_011736653.1">
    <property type="nucleotide sequence ID" value="NC_008609.1"/>
</dbReference>